<dbReference type="Gene3D" id="3.30.830.10">
    <property type="entry name" value="Metalloenzyme, LuxS/M16 peptidase-like"/>
    <property type="match status" value="3"/>
</dbReference>
<dbReference type="GO" id="GO:0046872">
    <property type="term" value="F:metal ion binding"/>
    <property type="evidence" value="ECO:0007669"/>
    <property type="project" value="InterPro"/>
</dbReference>
<organism evidence="1 2">
    <name type="scientific">Mucilaginibacter pineti</name>
    <dbReference type="NCBI Taxonomy" id="1391627"/>
    <lineage>
        <taxon>Bacteria</taxon>
        <taxon>Pseudomonadati</taxon>
        <taxon>Bacteroidota</taxon>
        <taxon>Sphingobacteriia</taxon>
        <taxon>Sphingobacteriales</taxon>
        <taxon>Sphingobacteriaceae</taxon>
        <taxon>Mucilaginibacter</taxon>
    </lineage>
</organism>
<dbReference type="PANTHER" id="PTHR43016:SF16">
    <property type="entry name" value="METALLOPROTEASE, PUTATIVE (AFU_ORTHOLOGUE AFUA_4G07610)-RELATED"/>
    <property type="match status" value="1"/>
</dbReference>
<accession>A0A1G6UND2</accession>
<gene>
    <name evidence="1" type="ORF">SAMN05216464_101691</name>
</gene>
<dbReference type="EMBL" id="FNAI01000001">
    <property type="protein sequence ID" value="SDD42246.1"/>
    <property type="molecule type" value="Genomic_DNA"/>
</dbReference>
<protein>
    <submittedName>
        <fullName evidence="1">Zn-dependent peptidase, M16 (Insulinase) family</fullName>
    </submittedName>
</protein>
<evidence type="ECO:0000313" key="2">
    <source>
        <dbReference type="Proteomes" id="UP000199072"/>
    </source>
</evidence>
<name>A0A1G6UND2_9SPHI</name>
<dbReference type="RefSeq" id="WP_091144280.1">
    <property type="nucleotide sequence ID" value="NZ_FNAI01000001.1"/>
</dbReference>
<evidence type="ECO:0000313" key="1">
    <source>
        <dbReference type="EMBL" id="SDD42246.1"/>
    </source>
</evidence>
<dbReference type="STRING" id="1391627.SAMN05216464_101691"/>
<reference evidence="1 2" key="1">
    <citation type="submission" date="2016-10" db="EMBL/GenBank/DDBJ databases">
        <authorList>
            <person name="de Groot N.N."/>
        </authorList>
    </citation>
    <scope>NUCLEOTIDE SEQUENCE [LARGE SCALE GENOMIC DNA]</scope>
    <source>
        <strain evidence="1 2">47C3B</strain>
    </source>
</reference>
<dbReference type="PANTHER" id="PTHR43016">
    <property type="entry name" value="PRESEQUENCE PROTEASE"/>
    <property type="match status" value="1"/>
</dbReference>
<dbReference type="Proteomes" id="UP000199072">
    <property type="component" value="Unassembled WGS sequence"/>
</dbReference>
<sequence length="1193" mass="131620">MQPKSSFVKLLFTCLIIGSALQPLSAQKKQESLSTLTAGQKLHGFKAVAVYLNDADLPMGARFVHESTGFTFDLLQVESVPQTFIWVNTFPVSNKGEPHTQEHLLITKGNKGHALNTREGMSLAASNAFTAQLHTVYNFNTGAGGQVFYTLFEKYMDALLYPDYTNEEVSREVRNWGVTQNPDKTLRLEEKGSVYNEMSSTMNNPYALLGDTLGRLQYGNNHPISYNAGGLPAAIRELNAVDIAKYHAANYYLGNMGAITALPKSMPLAGVLDQMNLLLNRLNKGAAKQARVPNKLPQPQPAEKGKIAIIDFPSENAQQPGTIMLSFAPTLTLSTTELLKLSNFLGVFAGDATTNLYKVFVDSKTKIPEIDAQAVYAYVDTKQGYPVMMGVDGVSAANLTREKAILVRERIIAELKKVAAYKDHSPELLKFNERFESSLQSSERSTAKFVNSPPKFGFRNTGDGWYDQLQLMAGIPDFKKSVTFKPQMKALRQQLATGTNIWKPLLAKFDLDNAQPYIVMTKANPAMVAQSEVERKARAAQEVSRLKNLYHIDTDQGAILRYKAVYDSNTVVLEKLEQAHQVKFIDNPPLTLDDQLQFKQQVLPGNVPMVASVFNNMTSATTGIALNLNSVPQTKLVYLAMLPDLLTQTGIIKNGKAISYEDMLLQEQRQILSLYSQYSTNSTTGRAELLVQGAGNNQAEALKAIEWINDVLQHPNWTVANLPRIRDLVDQELSGIRKTMQGAEEGWVTDPGAAYLAQGQPLQLATSSFLTRAFNIFRLKWLLKDAGDDANSKAISTYLTSLSGAATDRQQLKKLLAVLKSDANINTDSAGVNKKYAEAFVKLPAAAKALAKDAATDLEQMLNDIPDNSLDMDWKMLCTTINSDLAQKPETTLNDLNDLRKSLLKNTQTRLFVIGSAATEQRLTIDLTKMLVGFSKEPAARPNITTGKLIDERVKGRLHTTETPVFVGLINPDSHTGVFINSAPLSNYSDLSRESLLKFLAAELYGGAGKQSVYTKTTGAGLSYSTGVSASAGSGRFRYYAERTPELPQTLRFVIDEIKKSPVDSSMTDYVVSLAVGRFRSADDYENRGEAMAADLVDGMTPDLIKQFRLAILKLRKEPGLVTEIYKRKDQVYETILPGYGKPSKDVAGGSFFVIGPEKQMVAYEAYLKSVNGADTKLFRLYPRDFWMVPSNQ</sequence>
<proteinExistence type="predicted"/>
<dbReference type="AlphaFoldDB" id="A0A1G6UND2"/>
<dbReference type="InterPro" id="IPR011249">
    <property type="entry name" value="Metalloenz_LuxS/M16"/>
</dbReference>
<dbReference type="SUPFAM" id="SSF63411">
    <property type="entry name" value="LuxS/MPP-like metallohydrolase"/>
    <property type="match status" value="1"/>
</dbReference>
<keyword evidence="2" id="KW-1185">Reference proteome</keyword>
<dbReference type="OrthoDB" id="9811314at2"/>